<name>A0A419PEC6_CLOSI</name>
<gene>
    <name evidence="2" type="ORF">CSKR_110514</name>
</gene>
<feature type="region of interest" description="Disordered" evidence="1">
    <location>
        <begin position="74"/>
        <end position="105"/>
    </location>
</feature>
<dbReference type="InParanoid" id="A0A419PEC6"/>
<evidence type="ECO:0000313" key="3">
    <source>
        <dbReference type="Proteomes" id="UP000286415"/>
    </source>
</evidence>
<comment type="caution">
    <text evidence="2">The sequence shown here is derived from an EMBL/GenBank/DDBJ whole genome shotgun (WGS) entry which is preliminary data.</text>
</comment>
<dbReference type="AlphaFoldDB" id="A0A419PEC6"/>
<keyword evidence="3" id="KW-1185">Reference proteome</keyword>
<dbReference type="Proteomes" id="UP000286415">
    <property type="component" value="Unassembled WGS sequence"/>
</dbReference>
<dbReference type="EMBL" id="NIRI02000010">
    <property type="protein sequence ID" value="KAG5454091.1"/>
    <property type="molecule type" value="Genomic_DNA"/>
</dbReference>
<reference evidence="2 3" key="2">
    <citation type="journal article" date="2021" name="Genomics">
        <title>High-quality reference genome for Clonorchis sinensis.</title>
        <authorList>
            <person name="Young N.D."/>
            <person name="Stroehlein A.J."/>
            <person name="Kinkar L."/>
            <person name="Wang T."/>
            <person name="Sohn W.M."/>
            <person name="Chang B.C.H."/>
            <person name="Kaur P."/>
            <person name="Weisz D."/>
            <person name="Dudchenko O."/>
            <person name="Aiden E.L."/>
            <person name="Korhonen P.K."/>
            <person name="Gasser R.B."/>
        </authorList>
    </citation>
    <scope>NUCLEOTIDE SEQUENCE [LARGE SCALE GENOMIC DNA]</scope>
    <source>
        <strain evidence="2">Cs-k2</strain>
    </source>
</reference>
<protein>
    <submittedName>
        <fullName evidence="2">Uncharacterized protein</fullName>
    </submittedName>
</protein>
<reference evidence="2 3" key="1">
    <citation type="journal article" date="2018" name="Biotechnol. Adv.">
        <title>Improved genomic resources and new bioinformatic workflow for the carcinogenic parasite Clonorchis sinensis: Biotechnological implications.</title>
        <authorList>
            <person name="Wang D."/>
            <person name="Korhonen P.K."/>
            <person name="Gasser R.B."/>
            <person name="Young N.D."/>
        </authorList>
    </citation>
    <scope>NUCLEOTIDE SEQUENCE [LARGE SCALE GENOMIC DNA]</scope>
    <source>
        <strain evidence="2">Cs-k2</strain>
    </source>
</reference>
<accession>A0A419PEC6</accession>
<evidence type="ECO:0000256" key="1">
    <source>
        <dbReference type="SAM" id="MobiDB-lite"/>
    </source>
</evidence>
<sequence length="245" mass="27620">MTGPPVNQCVTSIVDCSEVPLHKGSNLTMGRKAVYNYLEALLRLGSNSFKAELARLDQHTEELARSVRVRQVPLPSVPDPEVRTPNNNQPRLLLPKPSTTKSTAPSIRIPQFRKQRRLAMAMRQTQPAGTRRKPALHEIEIMEVDPDSSTGLETTVISDIRLWTASMYTARKYRRARRQKTTCSCCREYNLKNHKQFEWGSAITVLVGPVALVNRYFPANIIFLLVNIGHNIASGAHRDFANFAE</sequence>
<evidence type="ECO:0000313" key="2">
    <source>
        <dbReference type="EMBL" id="KAG5454091.1"/>
    </source>
</evidence>
<proteinExistence type="predicted"/>
<organism evidence="2 3">
    <name type="scientific">Clonorchis sinensis</name>
    <name type="common">Chinese liver fluke</name>
    <dbReference type="NCBI Taxonomy" id="79923"/>
    <lineage>
        <taxon>Eukaryota</taxon>
        <taxon>Metazoa</taxon>
        <taxon>Spiralia</taxon>
        <taxon>Lophotrochozoa</taxon>
        <taxon>Platyhelminthes</taxon>
        <taxon>Trematoda</taxon>
        <taxon>Digenea</taxon>
        <taxon>Opisthorchiida</taxon>
        <taxon>Opisthorchiata</taxon>
        <taxon>Opisthorchiidae</taxon>
        <taxon>Clonorchis</taxon>
    </lineage>
</organism>